<sequence length="147" mass="15979">MTRRRSSPPPRQTQRGVTLIEVLVALLVLSIGLLGLAGLQTVALQHNQAAYMRSQATNLAHDVADRMRANREAALAGDYDTNDCDAPTEKDPDDSDLGEWCAAVRQLPGGTASISRSDNRFTITIQWGEERLEGDDGTDQFVTVIGI</sequence>
<evidence type="ECO:0000256" key="1">
    <source>
        <dbReference type="SAM" id="MobiDB-lite"/>
    </source>
</evidence>
<evidence type="ECO:0000259" key="3">
    <source>
        <dbReference type="Pfam" id="PF22150"/>
    </source>
</evidence>
<dbReference type="Proteomes" id="UP000019442">
    <property type="component" value="Chromosome"/>
</dbReference>
<dbReference type="NCBIfam" id="TIGR02523">
    <property type="entry name" value="type_IV_pilV"/>
    <property type="match status" value="1"/>
</dbReference>
<accession>W8KTU1</accession>
<keyword evidence="2" id="KW-0472">Membrane</keyword>
<dbReference type="EMBL" id="CP007268">
    <property type="protein sequence ID" value="AHK80447.1"/>
    <property type="molecule type" value="Genomic_DNA"/>
</dbReference>
<feature type="transmembrane region" description="Helical" evidence="2">
    <location>
        <begin position="20"/>
        <end position="39"/>
    </location>
</feature>
<protein>
    <submittedName>
        <fullName evidence="4">Pilus assembly protein PilV</fullName>
    </submittedName>
</protein>
<dbReference type="NCBIfam" id="TIGR02532">
    <property type="entry name" value="IV_pilin_GFxxxE"/>
    <property type="match status" value="1"/>
</dbReference>
<feature type="domain" description="Type IV pilin Tt1218-like" evidence="3">
    <location>
        <begin position="39"/>
        <end position="74"/>
    </location>
</feature>
<dbReference type="AlphaFoldDB" id="W8KTU1"/>
<organism evidence="4 5">
    <name type="scientific">Ectothiorhodospira haloalkaliphila</name>
    <dbReference type="NCBI Taxonomy" id="421628"/>
    <lineage>
        <taxon>Bacteria</taxon>
        <taxon>Pseudomonadati</taxon>
        <taxon>Pseudomonadota</taxon>
        <taxon>Gammaproteobacteria</taxon>
        <taxon>Chromatiales</taxon>
        <taxon>Ectothiorhodospiraceae</taxon>
        <taxon>Ectothiorhodospira</taxon>
    </lineage>
</organism>
<dbReference type="Pfam" id="PF22150">
    <property type="entry name" value="Tt1218-like"/>
    <property type="match status" value="1"/>
</dbReference>
<evidence type="ECO:0000256" key="2">
    <source>
        <dbReference type="SAM" id="Phobius"/>
    </source>
</evidence>
<name>W8KTU1_9GAMM</name>
<keyword evidence="2" id="KW-0812">Transmembrane</keyword>
<dbReference type="InterPro" id="IPR012902">
    <property type="entry name" value="N_methyl_site"/>
</dbReference>
<gene>
    <name evidence="4" type="ORF">M911_16370</name>
</gene>
<evidence type="ECO:0000313" key="5">
    <source>
        <dbReference type="Proteomes" id="UP000019442"/>
    </source>
</evidence>
<proteinExistence type="predicted"/>
<dbReference type="Pfam" id="PF07963">
    <property type="entry name" value="N_methyl"/>
    <property type="match status" value="1"/>
</dbReference>
<dbReference type="InterPro" id="IPR013362">
    <property type="entry name" value="Pilus_4_PilV"/>
</dbReference>
<dbReference type="KEGG" id="hhc:M911_16370"/>
<dbReference type="InterPro" id="IPR054402">
    <property type="entry name" value="Tt1218-like_dom"/>
</dbReference>
<feature type="region of interest" description="Disordered" evidence="1">
    <location>
        <begin position="74"/>
        <end position="96"/>
    </location>
</feature>
<reference evidence="5" key="2">
    <citation type="submission" date="2014-02" db="EMBL/GenBank/DDBJ databases">
        <title>Draft Genome Sequence of extremely halophilic bacteria Halorhodospira halochloris.</title>
        <authorList>
            <person name="Singh K.S."/>
        </authorList>
    </citation>
    <scope>NUCLEOTIDE SEQUENCE [LARGE SCALE GENOMIC DNA]</scope>
    <source>
        <strain evidence="5">A</strain>
    </source>
</reference>
<reference evidence="4 5" key="1">
    <citation type="journal article" date="2014" name="J Genomics">
        <title>Draft Genome Sequence of the Extremely Halophilic Phototrophic Purple Sulfur Bacterium Halorhodospira halochloris.</title>
        <authorList>
            <person name="Singh K.S."/>
            <person name="Kirksey J."/>
            <person name="Hoff W.D."/>
            <person name="Deole R."/>
        </authorList>
    </citation>
    <scope>NUCLEOTIDE SEQUENCE [LARGE SCALE GENOMIC DNA]</scope>
    <source>
        <strain evidence="4 5">A</strain>
    </source>
</reference>
<dbReference type="PROSITE" id="PS00409">
    <property type="entry name" value="PROKAR_NTER_METHYL"/>
    <property type="match status" value="1"/>
</dbReference>
<evidence type="ECO:0000313" key="4">
    <source>
        <dbReference type="EMBL" id="AHK80447.1"/>
    </source>
</evidence>
<keyword evidence="5" id="KW-1185">Reference proteome</keyword>
<dbReference type="HOGENOM" id="CLU_103234_3_1_6"/>
<keyword evidence="2" id="KW-1133">Transmembrane helix</keyword>